<evidence type="ECO:0000313" key="4">
    <source>
        <dbReference type="Proteomes" id="UP000191931"/>
    </source>
</evidence>
<evidence type="ECO:0000256" key="1">
    <source>
        <dbReference type="PROSITE-ProRule" id="PRU00339"/>
    </source>
</evidence>
<dbReference type="PROSITE" id="PS50005">
    <property type="entry name" value="TPR"/>
    <property type="match status" value="1"/>
</dbReference>
<dbReference type="SMART" id="SM00028">
    <property type="entry name" value="TPR"/>
    <property type="match status" value="4"/>
</dbReference>
<feature type="repeat" description="TPR" evidence="1">
    <location>
        <begin position="259"/>
        <end position="292"/>
    </location>
</feature>
<evidence type="ECO:0000313" key="3">
    <source>
        <dbReference type="EMBL" id="SLM28434.1"/>
    </source>
</evidence>
<gene>
    <name evidence="3" type="ORF">MTBBW1_1340007</name>
</gene>
<reference evidence="3 4" key="1">
    <citation type="submission" date="2017-03" db="EMBL/GenBank/DDBJ databases">
        <authorList>
            <person name="Afonso C.L."/>
            <person name="Miller P.J."/>
            <person name="Scott M.A."/>
            <person name="Spackman E."/>
            <person name="Goraichik I."/>
            <person name="Dimitrov K.M."/>
            <person name="Suarez D.L."/>
            <person name="Swayne D.E."/>
        </authorList>
    </citation>
    <scope>NUCLEOTIDE SEQUENCE [LARGE SCALE GENOMIC DNA]</scope>
    <source>
        <strain evidence="3">PRJEB14757</strain>
    </source>
</reference>
<dbReference type="InterPro" id="IPR019734">
    <property type="entry name" value="TPR_rpt"/>
</dbReference>
<evidence type="ECO:0000256" key="2">
    <source>
        <dbReference type="SAM" id="MobiDB-lite"/>
    </source>
</evidence>
<dbReference type="Pfam" id="PF13181">
    <property type="entry name" value="TPR_8"/>
    <property type="match status" value="1"/>
</dbReference>
<keyword evidence="1" id="KW-0802">TPR repeat</keyword>
<dbReference type="Proteomes" id="UP000191931">
    <property type="component" value="Unassembled WGS sequence"/>
</dbReference>
<keyword evidence="4" id="KW-1185">Reference proteome</keyword>
<sequence>MPSLGSVARVIRTPETPRKGDAFKSDKSAMKKLDMSGIISAIAPKSSNSAEAGTPGDTAQLHQDQFLTLEELINPESNLIKKARKRSLDDIFEMMRNNQWENIIALYHPVEEKAPDLVASEADLPIREKVAFALGQLNRFDEAIDQLTICISREPDNFHTRSSLGYTAYNSLFANKNREIMLTPQMKAERIAIAHENFRKAEELRPETVTCYYRHGMLCSKIEDKPEIALPLFRKACENWEMMDENQQTAHHQEKKNYIKSLYRLGSILLAEGDPNAALERINTCLELDKDKNHISLTFKYFALGKIHFHLGNHIKAKEALVFALQSSKGKADDFVVELLARTLLALKNPAKALEVMQNVPEHLRRPYFRWTESDVLCALHRFRDAEQVLKASTEKDMRSKHKTLIRLAKICYLQHKFADAAANAEAAFNFFQRQWGNPYSDGLFWQALANLRMNRPKKAETLALELQENCCNYPKLDLLMANIKMQKE</sequence>
<dbReference type="InterPro" id="IPR011990">
    <property type="entry name" value="TPR-like_helical_dom_sf"/>
</dbReference>
<protein>
    <submittedName>
        <fullName evidence="3">TPR repeat-containing protein</fullName>
    </submittedName>
</protein>
<accession>A0A1W1H7M2</accession>
<organism evidence="3 4">
    <name type="scientific">Desulfamplus magnetovallimortis</name>
    <dbReference type="NCBI Taxonomy" id="1246637"/>
    <lineage>
        <taxon>Bacteria</taxon>
        <taxon>Pseudomonadati</taxon>
        <taxon>Thermodesulfobacteriota</taxon>
        <taxon>Desulfobacteria</taxon>
        <taxon>Desulfobacterales</taxon>
        <taxon>Desulfobacteraceae</taxon>
        <taxon>Desulfamplus</taxon>
    </lineage>
</organism>
<dbReference type="STRING" id="1246637.MTBBW1_1340007"/>
<name>A0A1W1H7M2_9BACT</name>
<dbReference type="AlphaFoldDB" id="A0A1W1H7M2"/>
<dbReference type="Gene3D" id="1.25.40.10">
    <property type="entry name" value="Tetratricopeptide repeat domain"/>
    <property type="match status" value="1"/>
</dbReference>
<proteinExistence type="predicted"/>
<dbReference type="SUPFAM" id="SSF48452">
    <property type="entry name" value="TPR-like"/>
    <property type="match status" value="2"/>
</dbReference>
<dbReference type="RefSeq" id="WP_139786787.1">
    <property type="nucleotide sequence ID" value="NZ_LT828548.1"/>
</dbReference>
<dbReference type="EMBL" id="FWEV01000040">
    <property type="protein sequence ID" value="SLM28434.1"/>
    <property type="molecule type" value="Genomic_DNA"/>
</dbReference>
<dbReference type="OrthoDB" id="5416388at2"/>
<feature type="region of interest" description="Disordered" evidence="2">
    <location>
        <begin position="1"/>
        <end position="23"/>
    </location>
</feature>